<evidence type="ECO:0000256" key="1">
    <source>
        <dbReference type="SAM" id="MobiDB-lite"/>
    </source>
</evidence>
<dbReference type="Proteomes" id="UP000254236">
    <property type="component" value="Chromosome"/>
</dbReference>
<evidence type="ECO:0000313" key="5">
    <source>
        <dbReference type="Proteomes" id="UP000282185"/>
    </source>
</evidence>
<dbReference type="AlphaFoldDB" id="A0A345YPT4"/>
<feature type="region of interest" description="Disordered" evidence="1">
    <location>
        <begin position="23"/>
        <end position="46"/>
    </location>
</feature>
<protein>
    <submittedName>
        <fullName evidence="3">Uncharacterized protein</fullName>
    </submittedName>
</protein>
<sequence length="151" mass="16757">MITMKKIDAEIEQLQRQLEAAQKAKADEEKKEKARIAQAKKHAGESHTRVALELYDLLDVQPEAKVTRTVRDRDETVRTQRLLDMVTEIVGAADPALLDRLKHDDRSGVDARAPKPRKSSTSASAPLDDGEGSGRAAERQESWPTPYQSAA</sequence>
<reference evidence="3 5" key="2">
    <citation type="submission" date="2018-08" db="EMBL/GenBank/DDBJ databases">
        <title>Brachybacterium saurashtrense DSM 23186.</title>
        <authorList>
            <person name="Li Y."/>
        </authorList>
    </citation>
    <scope>NUCLEOTIDE SEQUENCE [LARGE SCALE GENOMIC DNA]</scope>
    <source>
        <strain evidence="3 5">DSM 23186</strain>
    </source>
</reference>
<organism evidence="3 5">
    <name type="scientific">Brachybacterium saurashtrense</name>
    <dbReference type="NCBI Taxonomy" id="556288"/>
    <lineage>
        <taxon>Bacteria</taxon>
        <taxon>Bacillati</taxon>
        <taxon>Actinomycetota</taxon>
        <taxon>Actinomycetes</taxon>
        <taxon>Micrococcales</taxon>
        <taxon>Dermabacteraceae</taxon>
        <taxon>Brachybacterium</taxon>
    </lineage>
</organism>
<keyword evidence="4" id="KW-1185">Reference proteome</keyword>
<feature type="compositionally biased region" description="Polar residues" evidence="1">
    <location>
        <begin position="142"/>
        <end position="151"/>
    </location>
</feature>
<dbReference type="OrthoDB" id="9947470at2"/>
<dbReference type="Proteomes" id="UP000282185">
    <property type="component" value="Unassembled WGS sequence"/>
</dbReference>
<proteinExistence type="predicted"/>
<name>A0A345YPT4_9MICO</name>
<dbReference type="EMBL" id="CP031356">
    <property type="protein sequence ID" value="AXK45936.1"/>
    <property type="molecule type" value="Genomic_DNA"/>
</dbReference>
<feature type="region of interest" description="Disordered" evidence="1">
    <location>
        <begin position="101"/>
        <end position="151"/>
    </location>
</feature>
<feature type="compositionally biased region" description="Basic and acidic residues" evidence="1">
    <location>
        <begin position="101"/>
        <end position="113"/>
    </location>
</feature>
<evidence type="ECO:0000313" key="4">
    <source>
        <dbReference type="Proteomes" id="UP000254236"/>
    </source>
</evidence>
<dbReference type="EMBL" id="QSWH01000002">
    <property type="protein sequence ID" value="RRR23674.1"/>
    <property type="molecule type" value="Genomic_DNA"/>
</dbReference>
<feature type="compositionally biased region" description="Basic and acidic residues" evidence="1">
    <location>
        <begin position="23"/>
        <end position="35"/>
    </location>
</feature>
<accession>A0A345YPT4</accession>
<evidence type="ECO:0000313" key="3">
    <source>
        <dbReference type="EMBL" id="RRR23674.1"/>
    </source>
</evidence>
<gene>
    <name evidence="2" type="ORF">DWV08_10185</name>
    <name evidence="3" type="ORF">DXU92_01935</name>
</gene>
<reference evidence="2 4" key="1">
    <citation type="submission" date="2018-07" db="EMBL/GenBank/DDBJ databases">
        <title>Brachybacterium saurashtrense DSM 23186 genome sequence.</title>
        <authorList>
            <person name="Guo L."/>
        </authorList>
    </citation>
    <scope>NUCLEOTIDE SEQUENCE [LARGE SCALE GENOMIC DNA]</scope>
    <source>
        <strain evidence="2 4">DSM 23186</strain>
    </source>
</reference>
<dbReference type="KEGG" id="bsau:DWV08_10185"/>
<evidence type="ECO:0000313" key="2">
    <source>
        <dbReference type="EMBL" id="AXK45936.1"/>
    </source>
</evidence>